<keyword evidence="3" id="KW-0732">Signal</keyword>
<dbReference type="OrthoDB" id="1735038at2759"/>
<evidence type="ECO:0000313" key="6">
    <source>
        <dbReference type="EMBL" id="KAH9385080.1"/>
    </source>
</evidence>
<gene>
    <name evidence="6" type="ORF">HPB48_027117</name>
</gene>
<reference evidence="6 7" key="1">
    <citation type="journal article" date="2020" name="Cell">
        <title>Large-Scale Comparative Analyses of Tick Genomes Elucidate Their Genetic Diversity and Vector Capacities.</title>
        <authorList>
            <consortium name="Tick Genome and Microbiome Consortium (TIGMIC)"/>
            <person name="Jia N."/>
            <person name="Wang J."/>
            <person name="Shi W."/>
            <person name="Du L."/>
            <person name="Sun Y."/>
            <person name="Zhan W."/>
            <person name="Jiang J.F."/>
            <person name="Wang Q."/>
            <person name="Zhang B."/>
            <person name="Ji P."/>
            <person name="Bell-Sakyi L."/>
            <person name="Cui X.M."/>
            <person name="Yuan T.T."/>
            <person name="Jiang B.G."/>
            <person name="Yang W.F."/>
            <person name="Lam T.T."/>
            <person name="Chang Q.C."/>
            <person name="Ding S.J."/>
            <person name="Wang X.J."/>
            <person name="Zhu J.G."/>
            <person name="Ruan X.D."/>
            <person name="Zhao L."/>
            <person name="Wei J.T."/>
            <person name="Ye R.Z."/>
            <person name="Que T.C."/>
            <person name="Du C.H."/>
            <person name="Zhou Y.H."/>
            <person name="Cheng J.X."/>
            <person name="Dai P.F."/>
            <person name="Guo W.B."/>
            <person name="Han X.H."/>
            <person name="Huang E.J."/>
            <person name="Li L.F."/>
            <person name="Wei W."/>
            <person name="Gao Y.C."/>
            <person name="Liu J.Z."/>
            <person name="Shao H.Z."/>
            <person name="Wang X."/>
            <person name="Wang C.C."/>
            <person name="Yang T.C."/>
            <person name="Huo Q.B."/>
            <person name="Li W."/>
            <person name="Chen H.Y."/>
            <person name="Chen S.E."/>
            <person name="Zhou L.G."/>
            <person name="Ni X.B."/>
            <person name="Tian J.H."/>
            <person name="Sheng Y."/>
            <person name="Liu T."/>
            <person name="Pan Y.S."/>
            <person name="Xia L.Y."/>
            <person name="Li J."/>
            <person name="Zhao F."/>
            <person name="Cao W.C."/>
        </authorList>
    </citation>
    <scope>NUCLEOTIDE SEQUENCE [LARGE SCALE GENOMIC DNA]</scope>
    <source>
        <strain evidence="6">HaeL-2018</strain>
    </source>
</reference>
<evidence type="ECO:0000256" key="5">
    <source>
        <dbReference type="ARBA" id="ARBA00023180"/>
    </source>
</evidence>
<dbReference type="EMBL" id="JABSTR010003828">
    <property type="protein sequence ID" value="KAH9385080.1"/>
    <property type="molecule type" value="Genomic_DNA"/>
</dbReference>
<dbReference type="AlphaFoldDB" id="A0A9J6HDV7"/>
<protein>
    <submittedName>
        <fullName evidence="6">Uncharacterized protein</fullName>
    </submittedName>
</protein>
<dbReference type="GO" id="GO:0070008">
    <property type="term" value="F:serine-type exopeptidase activity"/>
    <property type="evidence" value="ECO:0007669"/>
    <property type="project" value="InterPro"/>
</dbReference>
<keyword evidence="7" id="KW-1185">Reference proteome</keyword>
<dbReference type="GO" id="GO:0008239">
    <property type="term" value="F:dipeptidyl-peptidase activity"/>
    <property type="evidence" value="ECO:0007669"/>
    <property type="project" value="TreeGrafter"/>
</dbReference>
<dbReference type="GO" id="GO:0006508">
    <property type="term" value="P:proteolysis"/>
    <property type="evidence" value="ECO:0007669"/>
    <property type="project" value="UniProtKB-KW"/>
</dbReference>
<dbReference type="Proteomes" id="UP000821853">
    <property type="component" value="Unassembled WGS sequence"/>
</dbReference>
<dbReference type="Pfam" id="PF05577">
    <property type="entry name" value="Peptidase_S28"/>
    <property type="match status" value="1"/>
</dbReference>
<dbReference type="PANTHER" id="PTHR11010">
    <property type="entry name" value="PROTEASE S28 PRO-X CARBOXYPEPTIDASE-RELATED"/>
    <property type="match status" value="1"/>
</dbReference>
<comment type="caution">
    <text evidence="6">The sequence shown here is derived from an EMBL/GenBank/DDBJ whole genome shotgun (WGS) entry which is preliminary data.</text>
</comment>
<keyword evidence="4" id="KW-0378">Hydrolase</keyword>
<sequence length="91" mass="10018">MFKAPLSSGKDINSFYAIRCSRVASTIFMQGPEYTGYLTSDQALADYADLVTWLKNNLPGAKTSKVVAFGGSYGALLSTWFRIKYPHIIDA</sequence>
<dbReference type="Gene3D" id="3.40.50.1820">
    <property type="entry name" value="alpha/beta hydrolase"/>
    <property type="match status" value="1"/>
</dbReference>
<dbReference type="InterPro" id="IPR008758">
    <property type="entry name" value="Peptidase_S28"/>
</dbReference>
<evidence type="ECO:0000256" key="3">
    <source>
        <dbReference type="ARBA" id="ARBA00022729"/>
    </source>
</evidence>
<name>A0A9J6HDV7_HAELO</name>
<dbReference type="VEuPathDB" id="VectorBase:HLOH_041621"/>
<dbReference type="PANTHER" id="PTHR11010:SF38">
    <property type="entry name" value="LYSOSOMAL PRO-X CARBOXYPEPTIDASE"/>
    <property type="match status" value="1"/>
</dbReference>
<evidence type="ECO:0000256" key="4">
    <source>
        <dbReference type="ARBA" id="ARBA00022801"/>
    </source>
</evidence>
<organism evidence="6 7">
    <name type="scientific">Haemaphysalis longicornis</name>
    <name type="common">Bush tick</name>
    <dbReference type="NCBI Taxonomy" id="44386"/>
    <lineage>
        <taxon>Eukaryota</taxon>
        <taxon>Metazoa</taxon>
        <taxon>Ecdysozoa</taxon>
        <taxon>Arthropoda</taxon>
        <taxon>Chelicerata</taxon>
        <taxon>Arachnida</taxon>
        <taxon>Acari</taxon>
        <taxon>Parasitiformes</taxon>
        <taxon>Ixodida</taxon>
        <taxon>Ixodoidea</taxon>
        <taxon>Ixodidae</taxon>
        <taxon>Haemaphysalinae</taxon>
        <taxon>Haemaphysalis</taxon>
    </lineage>
</organism>
<evidence type="ECO:0000256" key="2">
    <source>
        <dbReference type="ARBA" id="ARBA00022670"/>
    </source>
</evidence>
<accession>A0A9J6HDV7</accession>
<evidence type="ECO:0000313" key="7">
    <source>
        <dbReference type="Proteomes" id="UP000821853"/>
    </source>
</evidence>
<comment type="similarity">
    <text evidence="1">Belongs to the peptidase S28 family.</text>
</comment>
<keyword evidence="2" id="KW-0645">Protease</keyword>
<evidence type="ECO:0000256" key="1">
    <source>
        <dbReference type="ARBA" id="ARBA00011079"/>
    </source>
</evidence>
<dbReference type="SUPFAM" id="SSF53474">
    <property type="entry name" value="alpha/beta-Hydrolases"/>
    <property type="match status" value="1"/>
</dbReference>
<keyword evidence="5" id="KW-0325">Glycoprotein</keyword>
<proteinExistence type="inferred from homology"/>
<dbReference type="InterPro" id="IPR029058">
    <property type="entry name" value="AB_hydrolase_fold"/>
</dbReference>